<reference evidence="2" key="1">
    <citation type="journal article" date="2020" name="mSystems">
        <title>Genome- and Community-Level Interaction Insights into Carbon Utilization and Element Cycling Functions of Hydrothermarchaeota in Hydrothermal Sediment.</title>
        <authorList>
            <person name="Zhou Z."/>
            <person name="Liu Y."/>
            <person name="Xu W."/>
            <person name="Pan J."/>
            <person name="Luo Z.H."/>
            <person name="Li M."/>
        </authorList>
    </citation>
    <scope>NUCLEOTIDE SEQUENCE [LARGE SCALE GENOMIC DNA]</scope>
    <source>
        <strain evidence="2">HyVt-493</strain>
    </source>
</reference>
<proteinExistence type="predicted"/>
<dbReference type="Gene3D" id="3.40.980.10">
    <property type="entry name" value="MoaB/Mog-like domain"/>
    <property type="match status" value="1"/>
</dbReference>
<dbReference type="AlphaFoldDB" id="A0A7V2SYF0"/>
<dbReference type="Pfam" id="PF00994">
    <property type="entry name" value="MoCF_biosynth"/>
    <property type="match status" value="1"/>
</dbReference>
<feature type="domain" description="MoaB/Mog" evidence="1">
    <location>
        <begin position="16"/>
        <end position="176"/>
    </location>
</feature>
<dbReference type="PANTHER" id="PTHR13939:SF0">
    <property type="entry name" value="NMN AMIDOHYDROLASE-LIKE PROTEIN YFAY"/>
    <property type="match status" value="1"/>
</dbReference>
<dbReference type="CDD" id="cd00885">
    <property type="entry name" value="cinA"/>
    <property type="match status" value="1"/>
</dbReference>
<name>A0A7V2SYF0_LEUMU</name>
<sequence>MKQGYNSRKKIKQKIGLILIGDELLNASREDKHMQAVIDMLEKRGMKLSWMHLIGDDREELINLFRKTMATTDVVFSCGGIGATPDDLTRECAAVASRQAIVRHPEAQALIEGVYGEKAYPDRIIMGDFPEKAEIIPNPVNKMPGFSVADHHFVPGFPSMAKPMIQWVLDTKYQHLFSSNPDIEVRWDLHEVGESDLMSTMKNLLDSFPGVGLSSLPSGAKQGWLIDFGLKGQRNKVEEAATWFEAQLRSLSVNYDYRGESGQQQRS</sequence>
<dbReference type="SMART" id="SM00852">
    <property type="entry name" value="MoCF_biosynth"/>
    <property type="match status" value="1"/>
</dbReference>
<evidence type="ECO:0000259" key="1">
    <source>
        <dbReference type="SMART" id="SM00852"/>
    </source>
</evidence>
<evidence type="ECO:0000313" key="2">
    <source>
        <dbReference type="EMBL" id="HFC91709.1"/>
    </source>
</evidence>
<gene>
    <name evidence="2" type="ORF">ENJ51_02730</name>
</gene>
<protein>
    <submittedName>
        <fullName evidence="2">Competence/damage-inducible protein A</fullName>
    </submittedName>
</protein>
<accession>A0A7V2SYF0</accession>
<dbReference type="Proteomes" id="UP000885750">
    <property type="component" value="Unassembled WGS sequence"/>
</dbReference>
<dbReference type="EMBL" id="DRMS01000113">
    <property type="protein sequence ID" value="HFC91709.1"/>
    <property type="molecule type" value="Genomic_DNA"/>
</dbReference>
<dbReference type="InterPro" id="IPR036425">
    <property type="entry name" value="MoaB/Mog-like_dom_sf"/>
</dbReference>
<organism evidence="2">
    <name type="scientific">Leucothrix mucor</name>
    <dbReference type="NCBI Taxonomy" id="45248"/>
    <lineage>
        <taxon>Bacteria</taxon>
        <taxon>Pseudomonadati</taxon>
        <taxon>Pseudomonadota</taxon>
        <taxon>Gammaproteobacteria</taxon>
        <taxon>Thiotrichales</taxon>
        <taxon>Thiotrichaceae</taxon>
        <taxon>Leucothrix</taxon>
    </lineage>
</organism>
<dbReference type="SUPFAM" id="SSF53218">
    <property type="entry name" value="Molybdenum cofactor biosynthesis proteins"/>
    <property type="match status" value="1"/>
</dbReference>
<dbReference type="InterPro" id="IPR050101">
    <property type="entry name" value="CinA"/>
</dbReference>
<dbReference type="InterPro" id="IPR001453">
    <property type="entry name" value="MoaB/Mog_dom"/>
</dbReference>
<dbReference type="PANTHER" id="PTHR13939">
    <property type="entry name" value="NICOTINAMIDE-NUCLEOTIDE AMIDOHYDROLASE PNCC"/>
    <property type="match status" value="1"/>
</dbReference>
<comment type="caution">
    <text evidence="2">The sequence shown here is derived from an EMBL/GenBank/DDBJ whole genome shotgun (WGS) entry which is preliminary data.</text>
</comment>